<dbReference type="Proteomes" id="UP001201020">
    <property type="component" value="Chromosome"/>
</dbReference>
<dbReference type="PANTHER" id="PTHR42708">
    <property type="entry name" value="ATP/GTP-BINDING PROTEIN-RELATED"/>
    <property type="match status" value="1"/>
</dbReference>
<reference evidence="1" key="1">
    <citation type="journal article" date="2022" name="Nat. Microbiol.">
        <title>Unique mobile elements and scalable gene flow at the prokaryote-eukaryote boundary revealed by circularized Asgard archaea genomes.</title>
        <authorList>
            <person name="Wu F."/>
            <person name="Speth D.R."/>
            <person name="Philosof A."/>
            <person name="Cremiere A."/>
            <person name="Narayanan A."/>
            <person name="Barco R.A."/>
            <person name="Connon S.A."/>
            <person name="Amend J.P."/>
            <person name="Antoshechkin I.A."/>
            <person name="Orphan V.J."/>
        </authorList>
    </citation>
    <scope>NUCLEOTIDE SEQUENCE</scope>
    <source>
        <strain evidence="1">PM71</strain>
    </source>
</reference>
<dbReference type="Gene3D" id="3.40.50.300">
    <property type="entry name" value="P-loop containing nucleotide triphosphate hydrolases"/>
    <property type="match status" value="1"/>
</dbReference>
<dbReference type="EMBL" id="CP084166">
    <property type="protein sequence ID" value="UJG41888.1"/>
    <property type="molecule type" value="Genomic_DNA"/>
</dbReference>
<gene>
    <name evidence="1" type="ORF">K9W45_05340</name>
</gene>
<name>A0A9Y1BMP3_9ARCH</name>
<dbReference type="PANTHER" id="PTHR42708:SF1">
    <property type="entry name" value="GLIDING MOTILITY PROTEIN MGLA"/>
    <property type="match status" value="1"/>
</dbReference>
<evidence type="ECO:0008006" key="2">
    <source>
        <dbReference type="Google" id="ProtNLM"/>
    </source>
</evidence>
<dbReference type="SUPFAM" id="SSF52540">
    <property type="entry name" value="P-loop containing nucleoside triphosphate hydrolases"/>
    <property type="match status" value="1"/>
</dbReference>
<accession>A0A9Y1BMP3</accession>
<dbReference type="InterPro" id="IPR052705">
    <property type="entry name" value="Gliding_Motility_GTPase"/>
</dbReference>
<dbReference type="Pfam" id="PF08477">
    <property type="entry name" value="Roc"/>
    <property type="match status" value="1"/>
</dbReference>
<organism evidence="1">
    <name type="scientific">Candidatus Heimdallarchaeum aukensis</name>
    <dbReference type="NCBI Taxonomy" id="2876573"/>
    <lineage>
        <taxon>Archaea</taxon>
        <taxon>Promethearchaeati</taxon>
        <taxon>Candidatus Heimdallarchaeota</taxon>
        <taxon>Candidatus Heimdallarchaeia (ex Rinke et al. 2021) (nom. nud.)</taxon>
        <taxon>Candidatus Heimdallarchaeales</taxon>
        <taxon>Candidatus Heimdallarchaeaceae</taxon>
        <taxon>Candidatus Heimdallarchaeum</taxon>
    </lineage>
</organism>
<evidence type="ECO:0000313" key="1">
    <source>
        <dbReference type="EMBL" id="UJG41888.1"/>
    </source>
</evidence>
<protein>
    <recommendedName>
        <fullName evidence="2">GTP-binding protein</fullName>
    </recommendedName>
</protein>
<dbReference type="InterPro" id="IPR027417">
    <property type="entry name" value="P-loop_NTPase"/>
</dbReference>
<proteinExistence type="predicted"/>
<sequence length="255" mass="28813">MSSKLSISDIFKVDASGVPYLKIVIFGPSLAGKTSMLTVYNVLRKVEDPETIYSSLKKIDDPSGRTIFYDQSTFELPKGQGVSVPKLRYQVWTVAGQKRHHIQRKVVLEGADGLIFMFDPSKEMWQDNVESLDELIELKGDELGNSLPFLIVLNKIDLPAEKRRPTDDFLDLVVEKGLAQNKGEAYMRVMEISCLNARNELMSLLRSPNVKEKLDEYGRLKKGERPPNVQKVAQPIEQLTREIIIHRIKVAKGSA</sequence>
<dbReference type="AlphaFoldDB" id="A0A9Y1BMP3"/>
<dbReference type="CDD" id="cd00882">
    <property type="entry name" value="Ras_like_GTPase"/>
    <property type="match status" value="1"/>
</dbReference>